<keyword evidence="3" id="KW-1185">Reference proteome</keyword>
<dbReference type="AlphaFoldDB" id="A0A2T5B5V8"/>
<dbReference type="PROSITE" id="PS51186">
    <property type="entry name" value="GNAT"/>
    <property type="match status" value="1"/>
</dbReference>
<dbReference type="SUPFAM" id="SSF55729">
    <property type="entry name" value="Acyl-CoA N-acyltransferases (Nat)"/>
    <property type="match status" value="1"/>
</dbReference>
<reference evidence="2 3" key="1">
    <citation type="submission" date="2018-04" db="EMBL/GenBank/DDBJ databases">
        <title>Genomic Encyclopedia of Type Strains, Phase IV (KMG-IV): sequencing the most valuable type-strain genomes for metagenomic binning, comparative biology and taxonomic classification.</title>
        <authorList>
            <person name="Goeker M."/>
        </authorList>
    </citation>
    <scope>NUCLEOTIDE SEQUENCE [LARGE SCALE GENOMIC DNA]</scope>
    <source>
        <strain evidence="2 3">DSM 7138</strain>
    </source>
</reference>
<dbReference type="InterPro" id="IPR016181">
    <property type="entry name" value="Acyl_CoA_acyltransferase"/>
</dbReference>
<keyword evidence="2" id="KW-0808">Transferase</keyword>
<dbReference type="EMBL" id="PZZZ01000005">
    <property type="protein sequence ID" value="PTM94352.1"/>
    <property type="molecule type" value="Genomic_DNA"/>
</dbReference>
<dbReference type="InterPro" id="IPR000182">
    <property type="entry name" value="GNAT_dom"/>
</dbReference>
<gene>
    <name evidence="2" type="ORF">C7449_105253</name>
</gene>
<comment type="caution">
    <text evidence="2">The sequence shown here is derived from an EMBL/GenBank/DDBJ whole genome shotgun (WGS) entry which is preliminary data.</text>
</comment>
<accession>A0A2T5B5V8</accession>
<name>A0A2T5B5V8_MYCDI</name>
<dbReference type="PANTHER" id="PTHR43441:SF2">
    <property type="entry name" value="FAMILY ACETYLTRANSFERASE, PUTATIVE (AFU_ORTHOLOGUE AFUA_7G00850)-RELATED"/>
    <property type="match status" value="1"/>
</dbReference>
<sequence length="183" mass="20399">MTVLLRPYVAADFAALRNWFPDEASVVQWAGPDMRFPLDPAQFSEMQQETEGAVPGRWMFSGLVGDTLAAHAQVALDWQHGVARLARVAVSPEFRGKRLAQPFLRQVVDRVFAQEAFVRLELNVYTFNAAAIATYMRLGFVEEGVRRSSVRVGAERWDTAILALLRQEYDVTRGSAADDAAVP</sequence>
<proteinExistence type="predicted"/>
<dbReference type="Pfam" id="PF00583">
    <property type="entry name" value="Acetyltransf_1"/>
    <property type="match status" value="1"/>
</dbReference>
<evidence type="ECO:0000313" key="3">
    <source>
        <dbReference type="Proteomes" id="UP000241247"/>
    </source>
</evidence>
<evidence type="ECO:0000313" key="2">
    <source>
        <dbReference type="EMBL" id="PTM94352.1"/>
    </source>
</evidence>
<organism evidence="2 3">
    <name type="scientific">Mycoplana dimorpha</name>
    <dbReference type="NCBI Taxonomy" id="28320"/>
    <lineage>
        <taxon>Bacteria</taxon>
        <taxon>Pseudomonadati</taxon>
        <taxon>Pseudomonadota</taxon>
        <taxon>Alphaproteobacteria</taxon>
        <taxon>Hyphomicrobiales</taxon>
        <taxon>Rhizobiaceae</taxon>
        <taxon>Mycoplana</taxon>
    </lineage>
</organism>
<dbReference type="Gene3D" id="3.40.630.30">
    <property type="match status" value="1"/>
</dbReference>
<dbReference type="Proteomes" id="UP000241247">
    <property type="component" value="Unassembled WGS sequence"/>
</dbReference>
<evidence type="ECO:0000259" key="1">
    <source>
        <dbReference type="PROSITE" id="PS51186"/>
    </source>
</evidence>
<dbReference type="GO" id="GO:1990189">
    <property type="term" value="F:protein N-terminal-serine acetyltransferase activity"/>
    <property type="evidence" value="ECO:0007669"/>
    <property type="project" value="TreeGrafter"/>
</dbReference>
<dbReference type="OrthoDB" id="5815030at2"/>
<dbReference type="PANTHER" id="PTHR43441">
    <property type="entry name" value="RIBOSOMAL-PROTEIN-SERINE ACETYLTRANSFERASE"/>
    <property type="match status" value="1"/>
</dbReference>
<protein>
    <submittedName>
        <fullName evidence="2">RimJ/RimL family protein N-acetyltransferase</fullName>
    </submittedName>
</protein>
<dbReference type="InterPro" id="IPR051908">
    <property type="entry name" value="Ribosomal_N-acetyltransferase"/>
</dbReference>
<dbReference type="RefSeq" id="WP_108003454.1">
    <property type="nucleotide sequence ID" value="NZ_JBHEEX010000003.1"/>
</dbReference>
<dbReference type="GO" id="GO:0008999">
    <property type="term" value="F:protein-N-terminal-alanine acetyltransferase activity"/>
    <property type="evidence" value="ECO:0007669"/>
    <property type="project" value="TreeGrafter"/>
</dbReference>
<feature type="domain" description="N-acetyltransferase" evidence="1">
    <location>
        <begin position="3"/>
        <end position="168"/>
    </location>
</feature>